<evidence type="ECO:0000313" key="2">
    <source>
        <dbReference type="EMBL" id="MBK1828657.1"/>
    </source>
</evidence>
<name>A0A934RFP3_9BACT</name>
<organism evidence="2 3">
    <name type="scientific">Haloferula rosea</name>
    <dbReference type="NCBI Taxonomy" id="490093"/>
    <lineage>
        <taxon>Bacteria</taxon>
        <taxon>Pseudomonadati</taxon>
        <taxon>Verrucomicrobiota</taxon>
        <taxon>Verrucomicrobiia</taxon>
        <taxon>Verrucomicrobiales</taxon>
        <taxon>Verrucomicrobiaceae</taxon>
        <taxon>Haloferula</taxon>
    </lineage>
</organism>
<dbReference type="Pfam" id="PF08787">
    <property type="entry name" value="Alginate_lyase2"/>
    <property type="match status" value="1"/>
</dbReference>
<keyword evidence="2" id="KW-0456">Lyase</keyword>
<dbReference type="SUPFAM" id="SSF49899">
    <property type="entry name" value="Concanavalin A-like lectins/glucanases"/>
    <property type="match status" value="1"/>
</dbReference>
<dbReference type="Proteomes" id="UP000658278">
    <property type="component" value="Unassembled WGS sequence"/>
</dbReference>
<dbReference type="GO" id="GO:0016829">
    <property type="term" value="F:lyase activity"/>
    <property type="evidence" value="ECO:0007669"/>
    <property type="project" value="UniProtKB-KW"/>
</dbReference>
<proteinExistence type="predicted"/>
<reference evidence="2" key="1">
    <citation type="submission" date="2021-01" db="EMBL/GenBank/DDBJ databases">
        <title>Modified the classification status of verrucomicrobia.</title>
        <authorList>
            <person name="Feng X."/>
        </authorList>
    </citation>
    <scope>NUCLEOTIDE SEQUENCE</scope>
    <source>
        <strain evidence="2">KCTC 22201</strain>
    </source>
</reference>
<gene>
    <name evidence="2" type="ORF">JIN81_16610</name>
</gene>
<dbReference type="RefSeq" id="WP_200282525.1">
    <property type="nucleotide sequence ID" value="NZ_JAENII010000015.1"/>
</dbReference>
<dbReference type="EMBL" id="JAENII010000015">
    <property type="protein sequence ID" value="MBK1828657.1"/>
    <property type="molecule type" value="Genomic_DNA"/>
</dbReference>
<dbReference type="InterPro" id="IPR014895">
    <property type="entry name" value="Alginate_lyase_2"/>
</dbReference>
<keyword evidence="3" id="KW-1185">Reference proteome</keyword>
<sequence>MTRHFPTIVVVLASTVVLLSAESLPSQLLDLSSWKLTLPTPGKNENSPREIKQPDLQKFSDPLHFHVDPKARAVVFRAPCGGTTTKGSSYPRSELREMSNKGRDRASWATNDGFVHTMALRVAITHTPKVKKHVVCAQIHDSGDDLMMIRLEGSHLFIERKPHEDVTLVRDYVLGTPFDVKIEASGSRVKVWHDGKKKMDWEVAREGCYFKAGCYTQSNPEKGDAAESYGEVAIHRLEILHAPASIVED</sequence>
<dbReference type="Gene3D" id="2.60.120.200">
    <property type="match status" value="1"/>
</dbReference>
<accession>A0A934RFP3</accession>
<protein>
    <submittedName>
        <fullName evidence="2">Polysaccharide lyase family 7 protein</fullName>
    </submittedName>
</protein>
<dbReference type="InterPro" id="IPR013320">
    <property type="entry name" value="ConA-like_dom_sf"/>
</dbReference>
<evidence type="ECO:0000313" key="3">
    <source>
        <dbReference type="Proteomes" id="UP000658278"/>
    </source>
</evidence>
<evidence type="ECO:0000259" key="1">
    <source>
        <dbReference type="Pfam" id="PF08787"/>
    </source>
</evidence>
<feature type="domain" description="Alginate lyase 2" evidence="1">
    <location>
        <begin position="29"/>
        <end position="241"/>
    </location>
</feature>
<dbReference type="AlphaFoldDB" id="A0A934RFP3"/>
<comment type="caution">
    <text evidence="2">The sequence shown here is derived from an EMBL/GenBank/DDBJ whole genome shotgun (WGS) entry which is preliminary data.</text>
</comment>